<dbReference type="PANTHER" id="PTHR12788">
    <property type="entry name" value="PROTEIN-TYROSINE SULFOTRANSFERASE 2"/>
    <property type="match status" value="1"/>
</dbReference>
<proteinExistence type="predicted"/>
<keyword evidence="4" id="KW-1185">Reference proteome</keyword>
<dbReference type="InterPro" id="IPR011990">
    <property type="entry name" value="TPR-like_helical_dom_sf"/>
</dbReference>
<organism evidence="3 4">
    <name type="scientific">Colwellia chukchiensis</name>
    <dbReference type="NCBI Taxonomy" id="641665"/>
    <lineage>
        <taxon>Bacteria</taxon>
        <taxon>Pseudomonadati</taxon>
        <taxon>Pseudomonadota</taxon>
        <taxon>Gammaproteobacteria</taxon>
        <taxon>Alteromonadales</taxon>
        <taxon>Colwelliaceae</taxon>
        <taxon>Colwellia</taxon>
    </lineage>
</organism>
<dbReference type="SMART" id="SM00028">
    <property type="entry name" value="TPR"/>
    <property type="match status" value="4"/>
</dbReference>
<dbReference type="InterPro" id="IPR026634">
    <property type="entry name" value="TPST-like"/>
</dbReference>
<keyword evidence="1" id="KW-0808">Transferase</keyword>
<dbReference type="PANTHER" id="PTHR12788:SF10">
    <property type="entry name" value="PROTEIN-TYROSINE SULFOTRANSFERASE"/>
    <property type="match status" value="1"/>
</dbReference>
<reference evidence="4" key="1">
    <citation type="submission" date="2016-10" db="EMBL/GenBank/DDBJ databases">
        <authorList>
            <person name="Varghese N."/>
            <person name="Submissions S."/>
        </authorList>
    </citation>
    <scope>NUCLEOTIDE SEQUENCE [LARGE SCALE GENOMIC DNA]</scope>
    <source>
        <strain evidence="4">CGMCC 1.9127</strain>
    </source>
</reference>
<dbReference type="GO" id="GO:0008476">
    <property type="term" value="F:protein-tyrosine sulfotransferase activity"/>
    <property type="evidence" value="ECO:0007669"/>
    <property type="project" value="InterPro"/>
</dbReference>
<dbReference type="RefSeq" id="WP_085283020.1">
    <property type="nucleotide sequence ID" value="NZ_FOBI01000001.1"/>
</dbReference>
<dbReference type="Pfam" id="PF13432">
    <property type="entry name" value="TPR_16"/>
    <property type="match status" value="1"/>
</dbReference>
<dbReference type="SUPFAM" id="SSF52540">
    <property type="entry name" value="P-loop containing nucleoside triphosphate hydrolases"/>
    <property type="match status" value="1"/>
</dbReference>
<dbReference type="Pfam" id="PF13181">
    <property type="entry name" value="TPR_8"/>
    <property type="match status" value="1"/>
</dbReference>
<dbReference type="Proteomes" id="UP000199297">
    <property type="component" value="Unassembled WGS sequence"/>
</dbReference>
<dbReference type="OrthoDB" id="9815894at2"/>
<protein>
    <submittedName>
        <fullName evidence="3">Tetratricopeptide repeat-containing protein</fullName>
    </submittedName>
</protein>
<evidence type="ECO:0000313" key="4">
    <source>
        <dbReference type="Proteomes" id="UP000199297"/>
    </source>
</evidence>
<dbReference type="InterPro" id="IPR027417">
    <property type="entry name" value="P-loop_NTPase"/>
</dbReference>
<name>A0A1H7G8Y5_9GAMM</name>
<dbReference type="AlphaFoldDB" id="A0A1H7G8Y5"/>
<dbReference type="InterPro" id="IPR019734">
    <property type="entry name" value="TPR_rpt"/>
</dbReference>
<dbReference type="SUPFAM" id="SSF48452">
    <property type="entry name" value="TPR-like"/>
    <property type="match status" value="1"/>
</dbReference>
<dbReference type="Pfam" id="PF13469">
    <property type="entry name" value="Sulfotransfer_3"/>
    <property type="match status" value="1"/>
</dbReference>
<evidence type="ECO:0000313" key="3">
    <source>
        <dbReference type="EMBL" id="SEK34609.1"/>
    </source>
</evidence>
<dbReference type="STRING" id="641665.GCA_002104455_00576"/>
<sequence>MADKSRYQSILALLNKQQFAEAYAPMKALVSDFPEQAEYWHLMSVILLALGQAAGAIECAEKALNLAENVPDYALQLASALAKGLQLSKAKTLANKVVDMPAKTAFHWDKLGTLFSAMSEHKKALKMYQQAVAMAPQRSDFLFNLATALRSNGDLKAAEQAYDQVININPTDYEAYNNRSHLRKQSPDNNHIDTLKALLTKRFDDWRDEVKICFALAKECEDIADYDASFAYLQRGCNLRRQHSNYNVDSELQAIDHIINTFSQQVIAASNSVSTTSEPIFILGLPRTGTTLVERIVGHHSQVVSAGELNHFSVNMIELVKDFARQQQPPIALDKLSLISNSIHIDFTQLAENYVRTVRPLIGDSQHFIDKLPLNYLYIGLIMMAFPNAKIIHLTREPMDACYAIYKTLFKDAYPFSYDFDDLARYYAAYQKLMAHWHQVLPGKILDVSYERLVENQAAESRKIMQYCQLAWQEQCLNFHENSQASTTASAAQIRQPIYNSSVEKWRHYQVQLQPLRELLRRQGVVC</sequence>
<feature type="repeat" description="TPR" evidence="2">
    <location>
        <begin position="139"/>
        <end position="172"/>
    </location>
</feature>
<dbReference type="Gene3D" id="3.40.50.300">
    <property type="entry name" value="P-loop containing nucleotide triphosphate hydrolases"/>
    <property type="match status" value="1"/>
</dbReference>
<evidence type="ECO:0000256" key="2">
    <source>
        <dbReference type="PROSITE-ProRule" id="PRU00339"/>
    </source>
</evidence>
<dbReference type="Gene3D" id="1.25.40.10">
    <property type="entry name" value="Tetratricopeptide repeat domain"/>
    <property type="match status" value="1"/>
</dbReference>
<keyword evidence="2" id="KW-0802">TPR repeat</keyword>
<feature type="repeat" description="TPR" evidence="2">
    <location>
        <begin position="105"/>
        <end position="138"/>
    </location>
</feature>
<dbReference type="PROSITE" id="PS50005">
    <property type="entry name" value="TPR"/>
    <property type="match status" value="2"/>
</dbReference>
<evidence type="ECO:0000256" key="1">
    <source>
        <dbReference type="ARBA" id="ARBA00022679"/>
    </source>
</evidence>
<gene>
    <name evidence="3" type="ORF">SAMN05216262_101127</name>
</gene>
<dbReference type="EMBL" id="FOBI01000001">
    <property type="protein sequence ID" value="SEK34609.1"/>
    <property type="molecule type" value="Genomic_DNA"/>
</dbReference>
<accession>A0A1H7G8Y5</accession>